<dbReference type="EMBL" id="CM039439">
    <property type="protein sequence ID" value="KAI4297437.1"/>
    <property type="molecule type" value="Genomic_DNA"/>
</dbReference>
<evidence type="ECO:0000313" key="1">
    <source>
        <dbReference type="EMBL" id="KAI4297437.1"/>
    </source>
</evidence>
<name>A0ACB9KJW7_BAUVA</name>
<accession>A0ACB9KJW7</accession>
<evidence type="ECO:0000313" key="2">
    <source>
        <dbReference type="Proteomes" id="UP000828941"/>
    </source>
</evidence>
<proteinExistence type="predicted"/>
<organism evidence="1 2">
    <name type="scientific">Bauhinia variegata</name>
    <name type="common">Purple orchid tree</name>
    <name type="synonym">Phanera variegata</name>
    <dbReference type="NCBI Taxonomy" id="167791"/>
    <lineage>
        <taxon>Eukaryota</taxon>
        <taxon>Viridiplantae</taxon>
        <taxon>Streptophyta</taxon>
        <taxon>Embryophyta</taxon>
        <taxon>Tracheophyta</taxon>
        <taxon>Spermatophyta</taxon>
        <taxon>Magnoliopsida</taxon>
        <taxon>eudicotyledons</taxon>
        <taxon>Gunneridae</taxon>
        <taxon>Pentapetalae</taxon>
        <taxon>rosids</taxon>
        <taxon>fabids</taxon>
        <taxon>Fabales</taxon>
        <taxon>Fabaceae</taxon>
        <taxon>Cercidoideae</taxon>
        <taxon>Cercideae</taxon>
        <taxon>Bauhiniinae</taxon>
        <taxon>Bauhinia</taxon>
    </lineage>
</organism>
<sequence length="91" mass="9787">MPKCHDEVGMVFVGADDVVQSGGIINSMGTYQITLVAHNMDKPIYVAVESYKVDFLQSSLKRVDSPMVLATYALRIPPMVLASHASSGSCP</sequence>
<reference evidence="1 2" key="1">
    <citation type="journal article" date="2022" name="DNA Res.">
        <title>Chromosomal-level genome assembly of the orchid tree Bauhinia variegata (Leguminosae; Cercidoideae) supports the allotetraploid origin hypothesis of Bauhinia.</title>
        <authorList>
            <person name="Zhong Y."/>
            <person name="Chen Y."/>
            <person name="Zheng D."/>
            <person name="Pang J."/>
            <person name="Liu Y."/>
            <person name="Luo S."/>
            <person name="Meng S."/>
            <person name="Qian L."/>
            <person name="Wei D."/>
            <person name="Dai S."/>
            <person name="Zhou R."/>
        </authorList>
    </citation>
    <scope>NUCLEOTIDE SEQUENCE [LARGE SCALE GENOMIC DNA]</scope>
    <source>
        <strain evidence="1">BV-YZ2020</strain>
    </source>
</reference>
<dbReference type="Proteomes" id="UP000828941">
    <property type="component" value="Chromosome 14"/>
</dbReference>
<gene>
    <name evidence="1" type="ORF">L6164_037328</name>
</gene>
<protein>
    <submittedName>
        <fullName evidence="1">Uncharacterized protein</fullName>
    </submittedName>
</protein>
<keyword evidence="2" id="KW-1185">Reference proteome</keyword>
<comment type="caution">
    <text evidence="1">The sequence shown here is derived from an EMBL/GenBank/DDBJ whole genome shotgun (WGS) entry which is preliminary data.</text>
</comment>